<dbReference type="Gene3D" id="1.20.150.20">
    <property type="entry name" value="ATP synthase alpha/beta chain, C-terminal domain"/>
    <property type="match status" value="1"/>
</dbReference>
<evidence type="ECO:0000256" key="13">
    <source>
        <dbReference type="ARBA" id="ARBA00023196"/>
    </source>
</evidence>
<dbReference type="GO" id="GO:0005886">
    <property type="term" value="C:plasma membrane"/>
    <property type="evidence" value="ECO:0007669"/>
    <property type="project" value="UniProtKB-SubCell"/>
</dbReference>
<evidence type="ECO:0000313" key="21">
    <source>
        <dbReference type="Proteomes" id="UP000468901"/>
    </source>
</evidence>
<dbReference type="CDD" id="cd18113">
    <property type="entry name" value="ATP-synt_F1_alpha_C"/>
    <property type="match status" value="1"/>
</dbReference>
<dbReference type="FunFam" id="3.40.50.300:FF:002432">
    <property type="entry name" value="ATP synthase subunit alpha, mitochondrial"/>
    <property type="match status" value="1"/>
</dbReference>
<feature type="domain" description="ATPase F1/V1/A1 complex alpha/beta subunit nucleotide-binding" evidence="17">
    <location>
        <begin position="149"/>
        <end position="372"/>
    </location>
</feature>
<evidence type="ECO:0000256" key="12">
    <source>
        <dbReference type="ARBA" id="ARBA00023136"/>
    </source>
</evidence>
<dbReference type="CDD" id="cd01132">
    <property type="entry name" value="F1-ATPase_alpha_CD"/>
    <property type="match status" value="1"/>
</dbReference>
<dbReference type="CDD" id="cd18116">
    <property type="entry name" value="ATP-synt_F1_alpha_N"/>
    <property type="match status" value="1"/>
</dbReference>
<keyword evidence="14 16" id="KW-0066">ATP synthesis</keyword>
<evidence type="ECO:0000259" key="17">
    <source>
        <dbReference type="Pfam" id="PF00006"/>
    </source>
</evidence>
<feature type="site" description="Required for activity" evidence="16">
    <location>
        <position position="370"/>
    </location>
</feature>
<evidence type="ECO:0000256" key="16">
    <source>
        <dbReference type="HAMAP-Rule" id="MF_01346"/>
    </source>
</evidence>
<dbReference type="EC" id="7.1.2.2" evidence="16"/>
<keyword evidence="11 16" id="KW-0406">Ion transport</keyword>
<dbReference type="RefSeq" id="WP_152214614.1">
    <property type="nucleotide sequence ID" value="NZ_JBAQYD010000160.1"/>
</dbReference>
<dbReference type="GO" id="GO:0005524">
    <property type="term" value="F:ATP binding"/>
    <property type="evidence" value="ECO:0007669"/>
    <property type="project" value="UniProtKB-UniRule"/>
</dbReference>
<dbReference type="InterPro" id="IPR000194">
    <property type="entry name" value="ATPase_F1/V1/A1_a/bsu_nucl-bd"/>
</dbReference>
<evidence type="ECO:0000256" key="8">
    <source>
        <dbReference type="ARBA" id="ARBA00022781"/>
    </source>
</evidence>
<comment type="function">
    <text evidence="1 16">Produces ATP from ADP in the presence of a proton gradient across the membrane. The alpha chain is a regulatory subunit.</text>
</comment>
<dbReference type="PANTHER" id="PTHR48082:SF2">
    <property type="entry name" value="ATP SYNTHASE SUBUNIT ALPHA, MITOCHONDRIAL"/>
    <property type="match status" value="1"/>
</dbReference>
<comment type="catalytic activity">
    <reaction evidence="16">
        <text>ATP + H2O + 4 H(+)(in) = ADP + phosphate + 5 H(+)(out)</text>
        <dbReference type="Rhea" id="RHEA:57720"/>
        <dbReference type="ChEBI" id="CHEBI:15377"/>
        <dbReference type="ChEBI" id="CHEBI:15378"/>
        <dbReference type="ChEBI" id="CHEBI:30616"/>
        <dbReference type="ChEBI" id="CHEBI:43474"/>
        <dbReference type="ChEBI" id="CHEBI:456216"/>
        <dbReference type="EC" id="7.1.2.2"/>
    </reaction>
</comment>
<dbReference type="FunFam" id="1.20.150.20:FF:000001">
    <property type="entry name" value="ATP synthase subunit alpha"/>
    <property type="match status" value="1"/>
</dbReference>
<keyword evidence="13 16" id="KW-0139">CF(1)</keyword>
<dbReference type="PROSITE" id="PS00152">
    <property type="entry name" value="ATPASE_ALPHA_BETA"/>
    <property type="match status" value="1"/>
</dbReference>
<dbReference type="SUPFAM" id="SSF52540">
    <property type="entry name" value="P-loop containing nucleoside triphosphate hydrolases"/>
    <property type="match status" value="1"/>
</dbReference>
<dbReference type="Pfam" id="PF00306">
    <property type="entry name" value="ATP-synt_ab_C"/>
    <property type="match status" value="1"/>
</dbReference>
<dbReference type="InterPro" id="IPR033732">
    <property type="entry name" value="ATP_synth_F1_a_nt-bd_dom"/>
</dbReference>
<evidence type="ECO:0000256" key="5">
    <source>
        <dbReference type="ARBA" id="ARBA00022475"/>
    </source>
</evidence>
<dbReference type="Gene3D" id="3.40.50.300">
    <property type="entry name" value="P-loop containing nucleotide triphosphate hydrolases"/>
    <property type="match status" value="1"/>
</dbReference>
<dbReference type="EMBL" id="WESC01000002">
    <property type="protein sequence ID" value="KAB7742192.1"/>
    <property type="molecule type" value="Genomic_DNA"/>
</dbReference>
<dbReference type="Pfam" id="PF00006">
    <property type="entry name" value="ATP-synt_ab"/>
    <property type="match status" value="1"/>
</dbReference>
<keyword evidence="6" id="KW-0997">Cell inner membrane</keyword>
<evidence type="ECO:0000256" key="1">
    <source>
        <dbReference type="ARBA" id="ARBA00003784"/>
    </source>
</evidence>
<dbReference type="InterPro" id="IPR027417">
    <property type="entry name" value="P-loop_NTPase"/>
</dbReference>
<dbReference type="NCBIfam" id="TIGR00962">
    <property type="entry name" value="atpA"/>
    <property type="match status" value="1"/>
</dbReference>
<dbReference type="InterPro" id="IPR023366">
    <property type="entry name" value="ATP_synth_asu-like_sf"/>
</dbReference>
<comment type="subcellular location">
    <subcellularLocation>
        <location evidence="16">Cell membrane</location>
        <topology evidence="16">Peripheral membrane protein</topology>
    </subcellularLocation>
    <subcellularLocation>
        <location evidence="2">Membrane</location>
    </subcellularLocation>
</comment>
<keyword evidence="12 16" id="KW-0472">Membrane</keyword>
<dbReference type="Proteomes" id="UP000468901">
    <property type="component" value="Unassembled WGS sequence"/>
</dbReference>
<dbReference type="NCBIfam" id="NF009884">
    <property type="entry name" value="PRK13343.1"/>
    <property type="match status" value="1"/>
</dbReference>
<comment type="similarity">
    <text evidence="3 16">Belongs to the ATPase alpha/beta chains family.</text>
</comment>
<dbReference type="InterPro" id="IPR036121">
    <property type="entry name" value="ATPase_F1/V1/A1_a/bsu_N_sf"/>
</dbReference>
<keyword evidence="9 16" id="KW-0067">ATP-binding</keyword>
<keyword evidence="8 16" id="KW-0375">Hydrogen ion transport</keyword>
<dbReference type="Gene3D" id="2.40.30.20">
    <property type="match status" value="1"/>
</dbReference>
<dbReference type="Pfam" id="PF02874">
    <property type="entry name" value="ATP-synt_ab_N"/>
    <property type="match status" value="1"/>
</dbReference>
<evidence type="ECO:0000256" key="9">
    <source>
        <dbReference type="ARBA" id="ARBA00022840"/>
    </source>
</evidence>
<keyword evidence="7 16" id="KW-0547">Nucleotide-binding</keyword>
<dbReference type="InterPro" id="IPR000793">
    <property type="entry name" value="ATP_synth_asu_C"/>
</dbReference>
<evidence type="ECO:0000256" key="3">
    <source>
        <dbReference type="ARBA" id="ARBA00008936"/>
    </source>
</evidence>
<evidence type="ECO:0000256" key="10">
    <source>
        <dbReference type="ARBA" id="ARBA00022967"/>
    </source>
</evidence>
<evidence type="ECO:0000256" key="11">
    <source>
        <dbReference type="ARBA" id="ARBA00023065"/>
    </source>
</evidence>
<comment type="subunit">
    <text evidence="15">F-type ATPases have 2 components, CF(1) - the catalytic core - and CF(0) - the membrane proton channel. CF(1) has five subunits: alpha(3), beta(3), gamma(1), delta(1), epsilon(1). CF(0) has four main subunits: a(1), b(1), b'(1) and c(9-12).</text>
</comment>
<dbReference type="InterPro" id="IPR005294">
    <property type="entry name" value="ATP_synth_F1_asu"/>
</dbReference>
<evidence type="ECO:0000256" key="7">
    <source>
        <dbReference type="ARBA" id="ARBA00022741"/>
    </source>
</evidence>
<comment type="caution">
    <text evidence="20">The sequence shown here is derived from an EMBL/GenBank/DDBJ whole genome shotgun (WGS) entry which is preliminary data.</text>
</comment>
<feature type="binding site" evidence="16">
    <location>
        <begin position="169"/>
        <end position="176"/>
    </location>
    <ligand>
        <name>ATP</name>
        <dbReference type="ChEBI" id="CHEBI:30616"/>
    </ligand>
</feature>
<proteinExistence type="inferred from homology"/>
<evidence type="ECO:0000256" key="15">
    <source>
        <dbReference type="ARBA" id="ARBA00026013"/>
    </source>
</evidence>
<dbReference type="GO" id="GO:0045259">
    <property type="term" value="C:proton-transporting ATP synthase complex"/>
    <property type="evidence" value="ECO:0007669"/>
    <property type="project" value="UniProtKB-KW"/>
</dbReference>
<dbReference type="HAMAP" id="MF_01346">
    <property type="entry name" value="ATP_synth_alpha_bact"/>
    <property type="match status" value="1"/>
</dbReference>
<evidence type="ECO:0000256" key="14">
    <source>
        <dbReference type="ARBA" id="ARBA00023310"/>
    </source>
</evidence>
<name>A0A6N6VNG3_9HYPH</name>
<protein>
    <recommendedName>
        <fullName evidence="16">ATP synthase subunit alpha</fullName>
        <ecNumber evidence="16">7.1.2.2</ecNumber>
    </recommendedName>
    <alternativeName>
        <fullName evidence="16">ATP synthase F1 sector subunit alpha</fullName>
    </alternativeName>
    <alternativeName>
        <fullName evidence="16">F-ATPase subunit alpha</fullName>
    </alternativeName>
</protein>
<gene>
    <name evidence="16" type="primary">atpA</name>
    <name evidence="20" type="ORF">F2P47_02670</name>
</gene>
<dbReference type="InterPro" id="IPR038376">
    <property type="entry name" value="ATP_synth_asu_C_sf"/>
</dbReference>
<sequence length="509" mass="55101">MDIQAAEISAILKQQIKGFGADAQVSEIGQVLSVGDGIARVYGLDNVQAGEMVEFPGGIRGMALNLESDNVGVVIFGNDRDIKEGDTVKRTGSIVDVPVGKGLLGRVVDPLGNPIDGKGPIVSDERRRVDVKAPGIIPRKSVHEPMQTGLKAIDALIPIGRGQRELIIGDRQTGKTAIAIDAILNQKPLNQGDDEGQKLYCIYVAIGQKRSTVAQIVKTLEENGALQYTIIVAATASEPAPLQFLAPFAGCTMGEYFRDNGMHGLVVYDDLSKQAVAYRQMSLLLRRPPGREAYPGDVFYLHSRLLERAAKLNDENGKGSLTALPIIETQANDVSAYIPTNVISITDGQIFLETDLFYQGIRPAVNVGLSVSRVGSSAQIKAMKQVAGKIKGELAQYREMAAFAQFGSDLDAATQRLLNRGSRLTELLKQPQFSPLKVEEQVVVIYAGVNGYLDKLPVSDVGRYEQELLRNIRTSHTGILDAIRTEKQVSNDTEAKLKAAVESFTRAFA</sequence>
<feature type="domain" description="ATPase F1/V1/A1 complex alpha/beta subunit N-terminal" evidence="19">
    <location>
        <begin position="25"/>
        <end position="92"/>
    </location>
</feature>
<evidence type="ECO:0000256" key="6">
    <source>
        <dbReference type="ARBA" id="ARBA00022519"/>
    </source>
</evidence>
<evidence type="ECO:0000313" key="20">
    <source>
        <dbReference type="EMBL" id="KAB7742192.1"/>
    </source>
</evidence>
<dbReference type="GO" id="GO:0043531">
    <property type="term" value="F:ADP binding"/>
    <property type="evidence" value="ECO:0007669"/>
    <property type="project" value="TreeGrafter"/>
</dbReference>
<dbReference type="PIRSF" id="PIRSF039088">
    <property type="entry name" value="F_ATPase_subunit_alpha"/>
    <property type="match status" value="1"/>
</dbReference>
<dbReference type="PANTHER" id="PTHR48082">
    <property type="entry name" value="ATP SYNTHASE SUBUNIT ALPHA, MITOCHONDRIAL"/>
    <property type="match status" value="1"/>
</dbReference>
<keyword evidence="5 16" id="KW-1003">Cell membrane</keyword>
<dbReference type="SUPFAM" id="SSF47917">
    <property type="entry name" value="C-terminal domain of alpha and beta subunits of F1 ATP synthase"/>
    <property type="match status" value="1"/>
</dbReference>
<dbReference type="InterPro" id="IPR004100">
    <property type="entry name" value="ATPase_F1/V1/A1_a/bsu_N"/>
</dbReference>
<keyword evidence="10 16" id="KW-1278">Translocase</keyword>
<organism evidence="20 21">
    <name type="scientific">Parvibaculum sedimenti</name>
    <dbReference type="NCBI Taxonomy" id="2608632"/>
    <lineage>
        <taxon>Bacteria</taxon>
        <taxon>Pseudomonadati</taxon>
        <taxon>Pseudomonadota</taxon>
        <taxon>Alphaproteobacteria</taxon>
        <taxon>Hyphomicrobiales</taxon>
        <taxon>Parvibaculaceae</taxon>
        <taxon>Parvibaculum</taxon>
    </lineage>
</organism>
<reference evidence="20 21" key="1">
    <citation type="submission" date="2019-09" db="EMBL/GenBank/DDBJ databases">
        <title>Parvibaculum sedimenti sp. nov., isolated from sediment.</title>
        <authorList>
            <person name="Wang Y."/>
        </authorList>
    </citation>
    <scope>NUCLEOTIDE SEQUENCE [LARGE SCALE GENOMIC DNA]</scope>
    <source>
        <strain evidence="20 21">HXT-9</strain>
    </source>
</reference>
<evidence type="ECO:0000259" key="18">
    <source>
        <dbReference type="Pfam" id="PF00306"/>
    </source>
</evidence>
<keyword evidence="4 16" id="KW-0813">Transport</keyword>
<dbReference type="GO" id="GO:0046933">
    <property type="term" value="F:proton-transporting ATP synthase activity, rotational mechanism"/>
    <property type="evidence" value="ECO:0007669"/>
    <property type="project" value="UniProtKB-UniRule"/>
</dbReference>
<dbReference type="InterPro" id="IPR020003">
    <property type="entry name" value="ATPase_a/bsu_AS"/>
</dbReference>
<feature type="domain" description="ATP synthase alpha subunit C-terminal" evidence="18">
    <location>
        <begin position="379"/>
        <end position="504"/>
    </location>
</feature>
<accession>A0A6N6VNG3</accession>
<dbReference type="AlphaFoldDB" id="A0A6N6VNG3"/>
<evidence type="ECO:0000256" key="2">
    <source>
        <dbReference type="ARBA" id="ARBA00004370"/>
    </source>
</evidence>
<keyword evidence="21" id="KW-1185">Reference proteome</keyword>
<dbReference type="SUPFAM" id="SSF50615">
    <property type="entry name" value="N-terminal domain of alpha and beta subunits of F1 ATP synthase"/>
    <property type="match status" value="1"/>
</dbReference>
<dbReference type="FunFam" id="2.40.30.20:FF:000001">
    <property type="entry name" value="ATP synthase subunit alpha"/>
    <property type="match status" value="1"/>
</dbReference>
<evidence type="ECO:0000256" key="4">
    <source>
        <dbReference type="ARBA" id="ARBA00022448"/>
    </source>
</evidence>
<evidence type="ECO:0000259" key="19">
    <source>
        <dbReference type="Pfam" id="PF02874"/>
    </source>
</evidence>